<dbReference type="InterPro" id="IPR017871">
    <property type="entry name" value="ABC_transporter-like_CS"/>
</dbReference>
<dbReference type="GO" id="GO:0140359">
    <property type="term" value="F:ABC-type transporter activity"/>
    <property type="evidence" value="ECO:0007669"/>
    <property type="project" value="InterPro"/>
</dbReference>
<dbReference type="PROSITE" id="PS50893">
    <property type="entry name" value="ABC_TRANSPORTER_2"/>
    <property type="match status" value="1"/>
</dbReference>
<name>A0A975INS3_9MICO</name>
<dbReference type="InterPro" id="IPR014223">
    <property type="entry name" value="ABC_CydC/D"/>
</dbReference>
<evidence type="ECO:0000256" key="2">
    <source>
        <dbReference type="ARBA" id="ARBA00022692"/>
    </source>
</evidence>
<keyword evidence="6 8" id="KW-0472">Membrane</keyword>
<dbReference type="Proteomes" id="UP000671914">
    <property type="component" value="Chromosome"/>
</dbReference>
<evidence type="ECO:0000259" key="10">
    <source>
        <dbReference type="PROSITE" id="PS50929"/>
    </source>
</evidence>
<dbReference type="PANTHER" id="PTHR24221">
    <property type="entry name" value="ATP-BINDING CASSETTE SUB-FAMILY B"/>
    <property type="match status" value="1"/>
</dbReference>
<dbReference type="InterPro" id="IPR027417">
    <property type="entry name" value="P-loop_NTPase"/>
</dbReference>
<evidence type="ECO:0000256" key="5">
    <source>
        <dbReference type="ARBA" id="ARBA00022989"/>
    </source>
</evidence>
<feature type="transmembrane region" description="Helical" evidence="8">
    <location>
        <begin position="237"/>
        <end position="263"/>
    </location>
</feature>
<sequence>MPERSASMRAAVPGIRRLLPSVLFGILSAGSTVALLAASAWLITRAAEQPPIMYLNIAVVGVRAFALGRGVFRYLERLSGHDASFRQLAGIRTGVFRRMLPLAPDGLAASRRGDLLARFTRDVDELQNVPLKAVQPVVSAVVVVAAAVAGIALIAPAAAGGLAVVLVAGIALALVAQAWIGARADRRIGPLRGRLQAAVLDHVQALDVLIAFDAADADRGRIAGIDRELARAARRRAVAGGLVQAASTALGGLGAAAAIALAAPLVVDGRIDGPAFAVVCLVPLAIAEVAGAIPAAASAWRTARASARRVDRAVPAEPPAGVPAEPAEPIAAPPAAPAPALELEGVSASWPELGDGAGAPAASIAGFDLAIAPGERVLVRGASGAGKTTLAHVLVRFLDYDGSYRIGGAQAKRLAIGDVHRLVGIVEQRPWLFDESIRQNLLFAREGAGDAELLDVLGRVGLAGWVAERGGLDAPVGERGSLVSGGQAQRIALARAMLAGFPVLVLDEPTANVDRARADALVDELLTAAEAPGRTLVLIAHAEVDESRFDRVVRIEGGRLLA</sequence>
<dbReference type="GO" id="GO:0034775">
    <property type="term" value="P:glutathione transmembrane transport"/>
    <property type="evidence" value="ECO:0007669"/>
    <property type="project" value="InterPro"/>
</dbReference>
<dbReference type="PANTHER" id="PTHR24221:SF590">
    <property type="entry name" value="COMPONENT LINKED WITH THE ASSEMBLY OF CYTOCHROME' TRANSPORT TRANSMEMBRANE ATP-BINDING PROTEIN ABC TRANSPORTER CYDD-RELATED"/>
    <property type="match status" value="1"/>
</dbReference>
<dbReference type="InterPro" id="IPR003593">
    <property type="entry name" value="AAA+_ATPase"/>
</dbReference>
<keyword evidence="4" id="KW-0067">ATP-binding</keyword>
<dbReference type="NCBIfam" id="TIGR02868">
    <property type="entry name" value="CydC"/>
    <property type="match status" value="1"/>
</dbReference>
<evidence type="ECO:0000256" key="1">
    <source>
        <dbReference type="ARBA" id="ARBA00004651"/>
    </source>
</evidence>
<dbReference type="Gene3D" id="3.40.50.300">
    <property type="entry name" value="P-loop containing nucleotide triphosphate hydrolases"/>
    <property type="match status" value="1"/>
</dbReference>
<gene>
    <name evidence="11" type="primary">cydC</name>
    <name evidence="11" type="ORF">G127AT_01045</name>
</gene>
<protein>
    <submittedName>
        <fullName evidence="11">Thiol reductant ABC exporter subunit CydC</fullName>
    </submittedName>
</protein>
<feature type="transmembrane region" description="Helical" evidence="8">
    <location>
        <begin position="275"/>
        <end position="300"/>
    </location>
</feature>
<dbReference type="InterPro" id="IPR036640">
    <property type="entry name" value="ABC1_TM_sf"/>
</dbReference>
<dbReference type="GO" id="GO:0045454">
    <property type="term" value="P:cell redox homeostasis"/>
    <property type="evidence" value="ECO:0007669"/>
    <property type="project" value="InterPro"/>
</dbReference>
<keyword evidence="3" id="KW-0547">Nucleotide-binding</keyword>
<feature type="domain" description="ABC transporter" evidence="9">
    <location>
        <begin position="341"/>
        <end position="561"/>
    </location>
</feature>
<dbReference type="SUPFAM" id="SSF52540">
    <property type="entry name" value="P-loop containing nucleoside triphosphate hydrolases"/>
    <property type="match status" value="1"/>
</dbReference>
<dbReference type="Pfam" id="PF00664">
    <property type="entry name" value="ABC_membrane"/>
    <property type="match status" value="1"/>
</dbReference>
<evidence type="ECO:0000256" key="7">
    <source>
        <dbReference type="SAM" id="MobiDB-lite"/>
    </source>
</evidence>
<accession>A0A975INS3</accession>
<comment type="subcellular location">
    <subcellularLocation>
        <location evidence="1">Cell membrane</location>
        <topology evidence="1">Multi-pass membrane protein</topology>
    </subcellularLocation>
</comment>
<feature type="transmembrane region" description="Helical" evidence="8">
    <location>
        <begin position="53"/>
        <end position="72"/>
    </location>
</feature>
<feature type="region of interest" description="Disordered" evidence="7">
    <location>
        <begin position="311"/>
        <end position="334"/>
    </location>
</feature>
<dbReference type="Pfam" id="PF00005">
    <property type="entry name" value="ABC_tran"/>
    <property type="match status" value="1"/>
</dbReference>
<dbReference type="EMBL" id="CP071696">
    <property type="protein sequence ID" value="QTX04882.1"/>
    <property type="molecule type" value="Genomic_DNA"/>
</dbReference>
<feature type="domain" description="ABC transmembrane type-1" evidence="10">
    <location>
        <begin position="21"/>
        <end position="302"/>
    </location>
</feature>
<keyword evidence="2 8" id="KW-0812">Transmembrane</keyword>
<evidence type="ECO:0000259" key="9">
    <source>
        <dbReference type="PROSITE" id="PS50893"/>
    </source>
</evidence>
<reference evidence="11" key="1">
    <citation type="submission" date="2021-03" db="EMBL/GenBank/DDBJ databases">
        <title>Agromyces archimandritus sp. nov., isolated from the cockroach Archimandrita tessellata.</title>
        <authorList>
            <person name="Guzman J."/>
            <person name="Ortuzar M."/>
            <person name="Poehlein A."/>
            <person name="Daniel R."/>
            <person name="Trujillo M."/>
            <person name="Vilcinskas A."/>
        </authorList>
    </citation>
    <scope>NUCLEOTIDE SEQUENCE</scope>
    <source>
        <strain evidence="11">G127AT</strain>
    </source>
</reference>
<evidence type="ECO:0000256" key="4">
    <source>
        <dbReference type="ARBA" id="ARBA00022840"/>
    </source>
</evidence>
<feature type="transmembrane region" description="Helical" evidence="8">
    <location>
        <begin position="21"/>
        <end position="41"/>
    </location>
</feature>
<dbReference type="InterPro" id="IPR039421">
    <property type="entry name" value="Type_1_exporter"/>
</dbReference>
<dbReference type="PROSITE" id="PS00211">
    <property type="entry name" value="ABC_TRANSPORTER_1"/>
    <property type="match status" value="1"/>
</dbReference>
<keyword evidence="12" id="KW-1185">Reference proteome</keyword>
<evidence type="ECO:0000313" key="11">
    <source>
        <dbReference type="EMBL" id="QTX04882.1"/>
    </source>
</evidence>
<proteinExistence type="predicted"/>
<dbReference type="PROSITE" id="PS50929">
    <property type="entry name" value="ABC_TM1F"/>
    <property type="match status" value="1"/>
</dbReference>
<dbReference type="GO" id="GO:0005886">
    <property type="term" value="C:plasma membrane"/>
    <property type="evidence" value="ECO:0007669"/>
    <property type="project" value="UniProtKB-SubCell"/>
</dbReference>
<evidence type="ECO:0000313" key="12">
    <source>
        <dbReference type="Proteomes" id="UP000671914"/>
    </source>
</evidence>
<dbReference type="KEGG" id="aarc:G127AT_01045"/>
<feature type="transmembrane region" description="Helical" evidence="8">
    <location>
        <begin position="161"/>
        <end position="182"/>
    </location>
</feature>
<dbReference type="AlphaFoldDB" id="A0A975INS3"/>
<feature type="transmembrane region" description="Helical" evidence="8">
    <location>
        <begin position="137"/>
        <end position="155"/>
    </location>
</feature>
<dbReference type="Gene3D" id="1.20.1560.10">
    <property type="entry name" value="ABC transporter type 1, transmembrane domain"/>
    <property type="match status" value="1"/>
</dbReference>
<dbReference type="GO" id="GO:0005524">
    <property type="term" value="F:ATP binding"/>
    <property type="evidence" value="ECO:0007669"/>
    <property type="project" value="UniProtKB-KW"/>
</dbReference>
<evidence type="ECO:0000256" key="6">
    <source>
        <dbReference type="ARBA" id="ARBA00023136"/>
    </source>
</evidence>
<dbReference type="SMART" id="SM00382">
    <property type="entry name" value="AAA"/>
    <property type="match status" value="1"/>
</dbReference>
<evidence type="ECO:0000256" key="8">
    <source>
        <dbReference type="SAM" id="Phobius"/>
    </source>
</evidence>
<keyword evidence="5 8" id="KW-1133">Transmembrane helix</keyword>
<dbReference type="CDD" id="cd03228">
    <property type="entry name" value="ABCC_MRP_Like"/>
    <property type="match status" value="1"/>
</dbReference>
<dbReference type="SUPFAM" id="SSF90123">
    <property type="entry name" value="ABC transporter transmembrane region"/>
    <property type="match status" value="1"/>
</dbReference>
<evidence type="ECO:0000256" key="3">
    <source>
        <dbReference type="ARBA" id="ARBA00022741"/>
    </source>
</evidence>
<dbReference type="RefSeq" id="WP_210898949.1">
    <property type="nucleotide sequence ID" value="NZ_CP071696.1"/>
</dbReference>
<dbReference type="InterPro" id="IPR003439">
    <property type="entry name" value="ABC_transporter-like_ATP-bd"/>
</dbReference>
<organism evidence="11 12">
    <name type="scientific">Agromyces archimandritae</name>
    <dbReference type="NCBI Taxonomy" id="2781962"/>
    <lineage>
        <taxon>Bacteria</taxon>
        <taxon>Bacillati</taxon>
        <taxon>Actinomycetota</taxon>
        <taxon>Actinomycetes</taxon>
        <taxon>Micrococcales</taxon>
        <taxon>Microbacteriaceae</taxon>
        <taxon>Agromyces</taxon>
    </lineage>
</organism>
<dbReference type="InterPro" id="IPR011527">
    <property type="entry name" value="ABC1_TM_dom"/>
</dbReference>
<dbReference type="GO" id="GO:0016887">
    <property type="term" value="F:ATP hydrolysis activity"/>
    <property type="evidence" value="ECO:0007669"/>
    <property type="project" value="InterPro"/>
</dbReference>